<dbReference type="InterPro" id="IPR025459">
    <property type="entry name" value="DUF4279"/>
</dbReference>
<dbReference type="Pfam" id="PF14106">
    <property type="entry name" value="DUF4279"/>
    <property type="match status" value="1"/>
</dbReference>
<organism evidence="1 2">
    <name type="scientific">Parasedimentitalea marina</name>
    <dbReference type="NCBI Taxonomy" id="2483033"/>
    <lineage>
        <taxon>Bacteria</taxon>
        <taxon>Pseudomonadati</taxon>
        <taxon>Pseudomonadota</taxon>
        <taxon>Alphaproteobacteria</taxon>
        <taxon>Rhodobacterales</taxon>
        <taxon>Paracoccaceae</taxon>
        <taxon>Parasedimentitalea</taxon>
    </lineage>
</organism>
<evidence type="ECO:0000313" key="2">
    <source>
        <dbReference type="Proteomes" id="UP000283063"/>
    </source>
</evidence>
<dbReference type="KEGG" id="sedi:EBB79_17345"/>
<dbReference type="AlphaFoldDB" id="A0A3T0N608"/>
<protein>
    <submittedName>
        <fullName evidence="1">DUF4279 domain-containing protein</fullName>
    </submittedName>
</protein>
<gene>
    <name evidence="1" type="ORF">EBB79_17345</name>
</gene>
<sequence length="138" mass="15352">MATICETAASLRVIGDELDPDEVTRLLAGDPDNAQRKGAVIQMSGESQRIAQTGIWRKKVERRCPGDLDGQIVKLLTDLTDDLEAWAHLSEDCRVEFFCGLFMENGNEGIRLKSETIMMLAERHIALDFDIYAAEPGI</sequence>
<proteinExistence type="predicted"/>
<dbReference type="Proteomes" id="UP000283063">
    <property type="component" value="Chromosome"/>
</dbReference>
<dbReference type="EMBL" id="CP033219">
    <property type="protein sequence ID" value="AZV79458.1"/>
    <property type="molecule type" value="Genomic_DNA"/>
</dbReference>
<name>A0A3T0N608_9RHOB</name>
<accession>A0A3T0N608</accession>
<reference evidence="1 2" key="1">
    <citation type="submission" date="2018-10" db="EMBL/GenBank/DDBJ databases">
        <title>Parasedimentitalea marina sp. nov., a psychrophilic bacterium isolated from deep seawater of the New Britain Trench.</title>
        <authorList>
            <person name="Cao J."/>
        </authorList>
    </citation>
    <scope>NUCLEOTIDE SEQUENCE [LARGE SCALE GENOMIC DNA]</scope>
    <source>
        <strain evidence="1 2">W43</strain>
    </source>
</reference>
<evidence type="ECO:0000313" key="1">
    <source>
        <dbReference type="EMBL" id="AZV79458.1"/>
    </source>
</evidence>
<keyword evidence="2" id="KW-1185">Reference proteome</keyword>